<feature type="signal peptide" evidence="1">
    <location>
        <begin position="1"/>
        <end position="22"/>
    </location>
</feature>
<feature type="chain" id="PRO_5045380673" evidence="1">
    <location>
        <begin position="23"/>
        <end position="307"/>
    </location>
</feature>
<sequence>MFRSTWRRRALQLLTAATTAWAALGAPAAQGASSFRSGASCKANAPFTLAVECARVAASSDEGLLPNQVLSTGIDPPSSFDYKASASARSGPGNLGLAIAASLSGGLNGFPGVLGSQASATVAYADTVRITSATLAPGTPIQLTVSQTLSFTMLTSGSAAGRLFGIVTGLGVSGVDGFYLRYCRGNAYSDCIPVTSDKLDQTVTLSGVVSTQVGGSVTLSGSLDALTLVLAHRGVASAGYVASAASISSLNSAHTFIESQTPGVTLLADSGHNYAALAVPEPAPLALLLAGLGVLAVRARARRLSAP</sequence>
<protein>
    <submittedName>
        <fullName evidence="2">PEP-CTERM sorting domain-containing protein</fullName>
    </submittedName>
</protein>
<dbReference type="InterPro" id="IPR013424">
    <property type="entry name" value="Ice-binding_C"/>
</dbReference>
<evidence type="ECO:0000313" key="3">
    <source>
        <dbReference type="Proteomes" id="UP001606302"/>
    </source>
</evidence>
<accession>A0ABW7GNG2</accession>
<dbReference type="EMBL" id="JBIGHX010000006">
    <property type="protein sequence ID" value="MFG6463480.1"/>
    <property type="molecule type" value="Genomic_DNA"/>
</dbReference>
<comment type="caution">
    <text evidence="2">The sequence shown here is derived from an EMBL/GenBank/DDBJ whole genome shotgun (WGS) entry which is preliminary data.</text>
</comment>
<dbReference type="Proteomes" id="UP001606302">
    <property type="component" value="Unassembled WGS sequence"/>
</dbReference>
<evidence type="ECO:0000256" key="1">
    <source>
        <dbReference type="SAM" id="SignalP"/>
    </source>
</evidence>
<keyword evidence="1" id="KW-0732">Signal</keyword>
<proteinExistence type="predicted"/>
<dbReference type="NCBIfam" id="TIGR02595">
    <property type="entry name" value="PEP_CTERM"/>
    <property type="match status" value="1"/>
</dbReference>
<name>A0ABW7GNG2_9BURK</name>
<dbReference type="RefSeq" id="WP_394512515.1">
    <property type="nucleotide sequence ID" value="NZ_JBIGHX010000006.1"/>
</dbReference>
<reference evidence="2 3" key="1">
    <citation type="submission" date="2024-08" db="EMBL/GenBank/DDBJ databases">
        <authorList>
            <person name="Lu H."/>
        </authorList>
    </citation>
    <scope>NUCLEOTIDE SEQUENCE [LARGE SCALE GENOMIC DNA]</scope>
    <source>
        <strain evidence="2 3">DXS20W</strain>
    </source>
</reference>
<keyword evidence="3" id="KW-1185">Reference proteome</keyword>
<organism evidence="2 3">
    <name type="scientific">Pelomonas lactea</name>
    <dbReference type="NCBI Taxonomy" id="3299030"/>
    <lineage>
        <taxon>Bacteria</taxon>
        <taxon>Pseudomonadati</taxon>
        <taxon>Pseudomonadota</taxon>
        <taxon>Betaproteobacteria</taxon>
        <taxon>Burkholderiales</taxon>
        <taxon>Sphaerotilaceae</taxon>
        <taxon>Roseateles</taxon>
    </lineage>
</organism>
<gene>
    <name evidence="2" type="ORF">ACG04Q_18035</name>
</gene>
<evidence type="ECO:0000313" key="2">
    <source>
        <dbReference type="EMBL" id="MFG6463480.1"/>
    </source>
</evidence>